<organism evidence="1 2">
    <name type="scientific">Corallococcus interemptor</name>
    <dbReference type="NCBI Taxonomy" id="2316720"/>
    <lineage>
        <taxon>Bacteria</taxon>
        <taxon>Pseudomonadati</taxon>
        <taxon>Myxococcota</taxon>
        <taxon>Myxococcia</taxon>
        <taxon>Myxococcales</taxon>
        <taxon>Cystobacterineae</taxon>
        <taxon>Myxococcaceae</taxon>
        <taxon>Corallococcus</taxon>
    </lineage>
</organism>
<proteinExistence type="predicted"/>
<comment type="caution">
    <text evidence="1">The sequence shown here is derived from an EMBL/GenBank/DDBJ whole genome shotgun (WGS) entry which is preliminary data.</text>
</comment>
<evidence type="ECO:0000313" key="2">
    <source>
        <dbReference type="Proteomes" id="UP000282656"/>
    </source>
</evidence>
<protein>
    <recommendedName>
        <fullName evidence="3">DUF4382 domain-containing protein</fullName>
    </recommendedName>
</protein>
<reference evidence="2" key="1">
    <citation type="submission" date="2018-09" db="EMBL/GenBank/DDBJ databases">
        <authorList>
            <person name="Livingstone P.G."/>
            <person name="Whitworth D.E."/>
        </authorList>
    </citation>
    <scope>NUCLEOTIDE SEQUENCE [LARGE SCALE GENOMIC DNA]</scope>
    <source>
        <strain evidence="2">AB047A</strain>
    </source>
</reference>
<keyword evidence="2" id="KW-1185">Reference proteome</keyword>
<evidence type="ECO:0008006" key="3">
    <source>
        <dbReference type="Google" id="ProtNLM"/>
    </source>
</evidence>
<name>A0A3A8QRS6_9BACT</name>
<dbReference type="Proteomes" id="UP000282656">
    <property type="component" value="Unassembled WGS sequence"/>
</dbReference>
<sequence>MLSLGMSGCGDPSPTRLVFSLNTASVGASSLPVPASGVHAMTDPAGPPEIMSSDGMRFALNEVRMEVADIRVELGEGMRCGDLSDPLPQGTGCEQPEGPPATLTLAGPFSIDLSTGKAWKGGELRLPPGTYRRVSFVLGEGGFSARTLALDGQSWNMTIFLSGGTVMGFESPHDVRLEEGGLLHVTFVHSQWLTDLPLGACYRNGNLSRVGSEMVLDNATGACEGALEKARDAIRTRGRVSVRSP</sequence>
<accession>A0A3A8QRS6</accession>
<dbReference type="AlphaFoldDB" id="A0A3A8QRS6"/>
<dbReference type="EMBL" id="RAWM01000036">
    <property type="protein sequence ID" value="RKH69085.1"/>
    <property type="molecule type" value="Genomic_DNA"/>
</dbReference>
<evidence type="ECO:0000313" key="1">
    <source>
        <dbReference type="EMBL" id="RKH69085.1"/>
    </source>
</evidence>
<gene>
    <name evidence="1" type="ORF">D7X96_16020</name>
</gene>